<keyword evidence="9 12" id="KW-0472">Membrane</keyword>
<comment type="similarity">
    <text evidence="2">Belongs to the RLP family.</text>
</comment>
<evidence type="ECO:0000256" key="12">
    <source>
        <dbReference type="SAM" id="Phobius"/>
    </source>
</evidence>
<feature type="signal peptide" evidence="13">
    <location>
        <begin position="1"/>
        <end position="24"/>
    </location>
</feature>
<keyword evidence="6 13" id="KW-0732">Signal</keyword>
<feature type="domain" description="Leucine-rich repeat-containing N-terminal plant-type" evidence="14">
    <location>
        <begin position="31"/>
        <end position="81"/>
    </location>
</feature>
<dbReference type="GO" id="GO:0005886">
    <property type="term" value="C:plasma membrane"/>
    <property type="evidence" value="ECO:0007669"/>
    <property type="project" value="UniProtKB-SubCell"/>
</dbReference>
<feature type="region of interest" description="Disordered" evidence="11">
    <location>
        <begin position="788"/>
        <end position="811"/>
    </location>
</feature>
<protein>
    <recommendedName>
        <fullName evidence="14">Leucine-rich repeat-containing N-terminal plant-type domain-containing protein</fullName>
    </recommendedName>
</protein>
<dbReference type="Gene3D" id="3.80.10.10">
    <property type="entry name" value="Ribonuclease Inhibitor"/>
    <property type="match status" value="3"/>
</dbReference>
<evidence type="ECO:0000256" key="9">
    <source>
        <dbReference type="ARBA" id="ARBA00023136"/>
    </source>
</evidence>
<keyword evidence="8 12" id="KW-1133">Transmembrane helix</keyword>
<dbReference type="InterPro" id="IPR032675">
    <property type="entry name" value="LRR_dom_sf"/>
</dbReference>
<dbReference type="PROSITE" id="PS51257">
    <property type="entry name" value="PROKAR_LIPOPROTEIN"/>
    <property type="match status" value="1"/>
</dbReference>
<evidence type="ECO:0000256" key="3">
    <source>
        <dbReference type="ARBA" id="ARBA00022475"/>
    </source>
</evidence>
<feature type="transmembrane region" description="Helical" evidence="12">
    <location>
        <begin position="823"/>
        <end position="841"/>
    </location>
</feature>
<keyword evidence="7" id="KW-0677">Repeat</keyword>
<reference evidence="15" key="1">
    <citation type="submission" date="2019-05" db="EMBL/GenBank/DDBJ databases">
        <title>The de novo reference genome and transcriptome assemblies of the wild tomato species Solanum chilense.</title>
        <authorList>
            <person name="Stam R."/>
            <person name="Nosenko T."/>
            <person name="Hoerger A.C."/>
            <person name="Stephan W."/>
            <person name="Seidel M.A."/>
            <person name="Kuhn J.M.M."/>
            <person name="Haberer G."/>
            <person name="Tellier A."/>
        </authorList>
    </citation>
    <scope>NUCLEOTIDE SEQUENCE</scope>
    <source>
        <tissue evidence="15">Mature leaves</tissue>
    </source>
</reference>
<dbReference type="Pfam" id="PF13855">
    <property type="entry name" value="LRR_8"/>
    <property type="match status" value="3"/>
</dbReference>
<keyword evidence="3" id="KW-1003">Cell membrane</keyword>
<dbReference type="FunFam" id="3.80.10.10:FF:000111">
    <property type="entry name" value="LRR receptor-like serine/threonine-protein kinase ERECTA"/>
    <property type="match status" value="1"/>
</dbReference>
<evidence type="ECO:0000256" key="6">
    <source>
        <dbReference type="ARBA" id="ARBA00022729"/>
    </source>
</evidence>
<feature type="chain" id="PRO_5026667864" description="Leucine-rich repeat-containing N-terminal plant-type domain-containing protein" evidence="13">
    <location>
        <begin position="25"/>
        <end position="881"/>
    </location>
</feature>
<evidence type="ECO:0000256" key="8">
    <source>
        <dbReference type="ARBA" id="ARBA00022989"/>
    </source>
</evidence>
<evidence type="ECO:0000256" key="1">
    <source>
        <dbReference type="ARBA" id="ARBA00004251"/>
    </source>
</evidence>
<keyword evidence="5 12" id="KW-0812">Transmembrane</keyword>
<sequence>MENIEKLPLFVIYVFLFQLGFCSCLPHLCPKDQALALLEFKKMFSINPFASTSEECEGLSPKTLSWNTSEDCCLWDGVHCDETTSKVIELDLKCSQLQGKFLYNSSIFQLSALKRLDLSMNDFFDSNISPNFGGLTSLTYLDLSYSMFTGQIPSEISNLSKLRSLRIYGYSTDLTLGPHKLGQLLKNLTQLRELELSNMGISSTIPPNFSSYLTTLRLPGTQLYGILPERVFHLPNLRLLDLSRNSQLSVSFPITKWNSSASLKDLSLNGVNFTNVPEPMSNFFGPIRLFNENWTQLESLNLQSNFLTGPIPSDVSGFQSLQLLSMSSNSLNGTIPSWISSLPSLKYLDLRNNSFSGQLDEFKSKELFWIDLRKNYLQSPIPNSLLNQENLLFLSLSSNNFSDNLNFSMFSNLSGLGTLNLSYNSFSWADKDQVKSNLLNSLYDLDLRSNLLQGSLPIPPSFIENLYLSHNKLSGHIPSTICKLQFLRVLDLASNSLKGVIPPCLGNMSAIEVLDLRYNSLGGTIQTNFSVGNPLRSFNLRGNKLEGEIPRSLINSKRLEVLDLGNNELNDTFPMWLGTLPNLMVLILRSNKLHGPIRTSKTKRLFPQLRIIDISSNGFSGDLPTHLLENFQAMKKVDENMRTPMYIGDYYYKDSITISSKGMSMELVRIFSMYTAIDLSSNRFEGYIPSVIGNLTSLVLLNLSHNSLEGHIPTLLGSVSALQSLDLSFNNLGGEIPVQLASLTFLGFLSVSHNHLVGCIPSGNQLATFESGSFEGNDELRGFPISKDCGGRGRDHVPQSTTPSALDDQEEDSGFEISWEAVLMGYGCGLIIGISIIYIMSSTRKPICLFRKIAEWEHKTVNMRKKKKVARQVRYSTLTLH</sequence>
<accession>A0A6N2ASW9</accession>
<dbReference type="Pfam" id="PF08263">
    <property type="entry name" value="LRRNT_2"/>
    <property type="match status" value="1"/>
</dbReference>
<organism evidence="15">
    <name type="scientific">Solanum chilense</name>
    <name type="common">Tomato</name>
    <name type="synonym">Lycopersicon chilense</name>
    <dbReference type="NCBI Taxonomy" id="4083"/>
    <lineage>
        <taxon>Eukaryota</taxon>
        <taxon>Viridiplantae</taxon>
        <taxon>Streptophyta</taxon>
        <taxon>Embryophyta</taxon>
        <taxon>Tracheophyta</taxon>
        <taxon>Spermatophyta</taxon>
        <taxon>Magnoliopsida</taxon>
        <taxon>eudicotyledons</taxon>
        <taxon>Gunneridae</taxon>
        <taxon>Pentapetalae</taxon>
        <taxon>asterids</taxon>
        <taxon>lamiids</taxon>
        <taxon>Solanales</taxon>
        <taxon>Solanaceae</taxon>
        <taxon>Solanoideae</taxon>
        <taxon>Solaneae</taxon>
        <taxon>Solanum</taxon>
        <taxon>Solanum subgen. Lycopersicon</taxon>
    </lineage>
</organism>
<dbReference type="SUPFAM" id="SSF52047">
    <property type="entry name" value="RNI-like"/>
    <property type="match status" value="1"/>
</dbReference>
<comment type="caution">
    <text evidence="15">The sequence shown here is derived from an EMBL/GenBank/DDBJ whole genome shotgun (WGS) entry which is preliminary data.</text>
</comment>
<comment type="subcellular location">
    <subcellularLocation>
        <location evidence="1">Cell membrane</location>
        <topology evidence="1">Single-pass type I membrane protein</topology>
    </subcellularLocation>
</comment>
<dbReference type="InterPro" id="IPR046956">
    <property type="entry name" value="RLP23-like"/>
</dbReference>
<evidence type="ECO:0000256" key="13">
    <source>
        <dbReference type="SAM" id="SignalP"/>
    </source>
</evidence>
<dbReference type="PANTHER" id="PTHR48061:SF10">
    <property type="entry name" value="LEUCINE-RICH REPEAT-CONTAINING N-TERMINAL PLANT-TYPE DOMAIN-CONTAINING PROTEIN"/>
    <property type="match status" value="1"/>
</dbReference>
<dbReference type="InterPro" id="IPR001611">
    <property type="entry name" value="Leu-rich_rpt"/>
</dbReference>
<dbReference type="SUPFAM" id="SSF52058">
    <property type="entry name" value="L domain-like"/>
    <property type="match status" value="1"/>
</dbReference>
<keyword evidence="10" id="KW-0325">Glycoprotein</keyword>
<dbReference type="AlphaFoldDB" id="A0A6N2ASW9"/>
<proteinExistence type="inferred from homology"/>
<evidence type="ECO:0000256" key="10">
    <source>
        <dbReference type="ARBA" id="ARBA00023180"/>
    </source>
</evidence>
<dbReference type="SMART" id="SM00369">
    <property type="entry name" value="LRR_TYP"/>
    <property type="match status" value="7"/>
</dbReference>
<evidence type="ECO:0000259" key="14">
    <source>
        <dbReference type="Pfam" id="PF08263"/>
    </source>
</evidence>
<evidence type="ECO:0000256" key="5">
    <source>
        <dbReference type="ARBA" id="ARBA00022692"/>
    </source>
</evidence>
<evidence type="ECO:0000256" key="2">
    <source>
        <dbReference type="ARBA" id="ARBA00009592"/>
    </source>
</evidence>
<gene>
    <name evidence="15" type="ORF">EJD97_023024</name>
</gene>
<dbReference type="Pfam" id="PF00560">
    <property type="entry name" value="LRR_1"/>
    <property type="match status" value="4"/>
</dbReference>
<dbReference type="InterPro" id="IPR013210">
    <property type="entry name" value="LRR_N_plant-typ"/>
</dbReference>
<dbReference type="GO" id="GO:0050832">
    <property type="term" value="P:defense response to fungus"/>
    <property type="evidence" value="ECO:0007669"/>
    <property type="project" value="UniProtKB-ARBA"/>
</dbReference>
<evidence type="ECO:0000256" key="7">
    <source>
        <dbReference type="ARBA" id="ARBA00022737"/>
    </source>
</evidence>
<dbReference type="PANTHER" id="PTHR48061">
    <property type="entry name" value="LEUCINE-RICH REPEAT RECEPTOR PROTEIN KINASE EMS1-LIKE-RELATED"/>
    <property type="match status" value="1"/>
</dbReference>
<name>A0A6N2ASW9_SOLCI</name>
<evidence type="ECO:0000256" key="4">
    <source>
        <dbReference type="ARBA" id="ARBA00022614"/>
    </source>
</evidence>
<dbReference type="InterPro" id="IPR003591">
    <property type="entry name" value="Leu-rich_rpt_typical-subtyp"/>
</dbReference>
<keyword evidence="4" id="KW-0433">Leucine-rich repeat</keyword>
<dbReference type="FunFam" id="3.80.10.10:FF:000095">
    <property type="entry name" value="LRR receptor-like serine/threonine-protein kinase GSO1"/>
    <property type="match status" value="1"/>
</dbReference>
<evidence type="ECO:0000313" key="15">
    <source>
        <dbReference type="EMBL" id="TMW85516.1"/>
    </source>
</evidence>
<evidence type="ECO:0000256" key="11">
    <source>
        <dbReference type="SAM" id="MobiDB-lite"/>
    </source>
</evidence>
<dbReference type="EMBL" id="RXGB01007386">
    <property type="protein sequence ID" value="TMW85516.1"/>
    <property type="molecule type" value="Genomic_DNA"/>
</dbReference>